<dbReference type="InterPro" id="IPR029063">
    <property type="entry name" value="SAM-dependent_MTases_sf"/>
</dbReference>
<dbReference type="Gene3D" id="3.30.70.1170">
    <property type="entry name" value="Sun protein, domain 3"/>
    <property type="match status" value="1"/>
</dbReference>
<dbReference type="PANTHER" id="PTHR22807">
    <property type="entry name" value="NOP2 YEAST -RELATED NOL1/NOP2/FMU SUN DOMAIN-CONTAINING"/>
    <property type="match status" value="1"/>
</dbReference>
<dbReference type="Proteomes" id="UP000002573">
    <property type="component" value="Chromosome"/>
</dbReference>
<gene>
    <name evidence="7" type="ordered locus">Shell_1017</name>
</gene>
<dbReference type="STRING" id="591019.Shell_1017"/>
<evidence type="ECO:0000256" key="1">
    <source>
        <dbReference type="ARBA" id="ARBA00022490"/>
    </source>
</evidence>
<dbReference type="SUPFAM" id="SSF53335">
    <property type="entry name" value="S-adenosyl-L-methionine-dependent methyltransferases"/>
    <property type="match status" value="1"/>
</dbReference>
<dbReference type="GO" id="GO:0030488">
    <property type="term" value="P:tRNA methylation"/>
    <property type="evidence" value="ECO:0007669"/>
    <property type="project" value="TreeGrafter"/>
</dbReference>
<proteinExistence type="predicted"/>
<dbReference type="RefSeq" id="WP_013143320.1">
    <property type="nucleotide sequence ID" value="NC_014205.1"/>
</dbReference>
<protein>
    <submittedName>
        <fullName evidence="7">Fmu (Sun) domain protein</fullName>
    </submittedName>
</protein>
<evidence type="ECO:0000256" key="4">
    <source>
        <dbReference type="ARBA" id="ARBA00022691"/>
    </source>
</evidence>
<keyword evidence="8" id="KW-1185">Reference proteome</keyword>
<dbReference type="Pfam" id="PF01189">
    <property type="entry name" value="Methyltr_RsmB-F"/>
    <property type="match status" value="1"/>
</dbReference>
<dbReference type="Gene3D" id="3.40.50.150">
    <property type="entry name" value="Vaccinia Virus protein VP39"/>
    <property type="match status" value="1"/>
</dbReference>
<keyword evidence="3" id="KW-0808">Transferase</keyword>
<dbReference type="InterPro" id="IPR049560">
    <property type="entry name" value="MeTrfase_RsmB-F_NOP2_cat"/>
</dbReference>
<dbReference type="Pfam" id="PF17125">
    <property type="entry name" value="Methyltr_RsmF_N"/>
    <property type="match status" value="1"/>
</dbReference>
<dbReference type="HOGENOM" id="CLU_005316_7_0_2"/>
<organism evidence="7 8">
    <name type="scientific">Staphylothermus hellenicus (strain DSM 12710 / JCM 10830 / BK20S6-10-b1 / P8)</name>
    <dbReference type="NCBI Taxonomy" id="591019"/>
    <lineage>
        <taxon>Archaea</taxon>
        <taxon>Thermoproteota</taxon>
        <taxon>Thermoprotei</taxon>
        <taxon>Desulfurococcales</taxon>
        <taxon>Desulfurococcaceae</taxon>
        <taxon>Staphylothermus</taxon>
    </lineage>
</organism>
<evidence type="ECO:0000313" key="8">
    <source>
        <dbReference type="Proteomes" id="UP000002573"/>
    </source>
</evidence>
<dbReference type="InterPro" id="IPR001678">
    <property type="entry name" value="MeTrfase_RsmB-F_NOP2_dom"/>
</dbReference>
<dbReference type="OrthoDB" id="14725at2157"/>
<reference evidence="8" key="1">
    <citation type="submission" date="2010-05" db="EMBL/GenBank/DDBJ databases">
        <title>Complete sequence of Staphylothermus hellenicus DSM 12710.</title>
        <authorList>
            <consortium name="US DOE Joint Genome Institute"/>
            <person name="Lucas S."/>
            <person name="Copeland A."/>
            <person name="Lapidus A."/>
            <person name="Cheng J.-F."/>
            <person name="Bruce D."/>
            <person name="Goodwin L."/>
            <person name="Pitluck S."/>
            <person name="Davenport K."/>
            <person name="Detter J.C."/>
            <person name="Han C."/>
            <person name="Tapia R."/>
            <person name="Larimer F."/>
            <person name="Land M."/>
            <person name="Hauser L."/>
            <person name="Kyrpides N."/>
            <person name="Mikhailova N."/>
            <person name="Anderson I.J."/>
            <person name="Woyke T."/>
        </authorList>
    </citation>
    <scope>NUCLEOTIDE SEQUENCE [LARGE SCALE GENOMIC DNA]</scope>
    <source>
        <strain evidence="8">DSM 12710 / JCM 10830 / BK20S6-10-b1 / P8</strain>
    </source>
</reference>
<keyword evidence="5" id="KW-0694">RNA-binding</keyword>
<accession>D7D8M6</accession>
<dbReference type="GeneID" id="9234306"/>
<dbReference type="PROSITE" id="PS51686">
    <property type="entry name" value="SAM_MT_RSMB_NOP"/>
    <property type="match status" value="1"/>
</dbReference>
<keyword evidence="4" id="KW-0949">S-adenosyl-L-methionine</keyword>
<feature type="domain" description="SAM-dependent MTase RsmB/NOP-type" evidence="6">
    <location>
        <begin position="54"/>
        <end position="343"/>
    </location>
</feature>
<dbReference type="GO" id="GO:0016428">
    <property type="term" value="F:tRNA (cytidine-5-)-methyltransferase activity"/>
    <property type="evidence" value="ECO:0007669"/>
    <property type="project" value="TreeGrafter"/>
</dbReference>
<dbReference type="eggNOG" id="arCOG00973">
    <property type="taxonomic scope" value="Archaea"/>
</dbReference>
<evidence type="ECO:0000256" key="3">
    <source>
        <dbReference type="ARBA" id="ARBA00022679"/>
    </source>
</evidence>
<dbReference type="InterPro" id="IPR023267">
    <property type="entry name" value="RCMT"/>
</dbReference>
<keyword evidence="2" id="KW-0489">Methyltransferase</keyword>
<dbReference type="GO" id="GO:0003723">
    <property type="term" value="F:RNA binding"/>
    <property type="evidence" value="ECO:0007669"/>
    <property type="project" value="UniProtKB-KW"/>
</dbReference>
<reference evidence="7 8" key="2">
    <citation type="journal article" date="2011" name="Stand. Genomic Sci.">
        <title>Complete genome sequence of Staphylothermus hellenicus P8.</title>
        <authorList>
            <person name="Anderson I."/>
            <person name="Wirth R."/>
            <person name="Lucas S."/>
            <person name="Copeland A."/>
            <person name="Lapidus A."/>
            <person name="Cheng J.F."/>
            <person name="Goodwin L."/>
            <person name="Pitluck S."/>
            <person name="Davenport K."/>
            <person name="Detter J.C."/>
            <person name="Han C."/>
            <person name="Tapia R."/>
            <person name="Land M."/>
            <person name="Hauser L."/>
            <person name="Pati A."/>
            <person name="Mikhailova N."/>
            <person name="Woyke T."/>
            <person name="Klenk H.P."/>
            <person name="Kyrpides N."/>
            <person name="Ivanova N."/>
        </authorList>
    </citation>
    <scope>NUCLEOTIDE SEQUENCE [LARGE SCALE GENOMIC DNA]</scope>
    <source>
        <strain evidence="8">DSM 12710 / JCM 10830 / BK20S6-10-b1 / P8</strain>
    </source>
</reference>
<dbReference type="PRINTS" id="PR02008">
    <property type="entry name" value="RCMTFAMILY"/>
</dbReference>
<evidence type="ECO:0000256" key="5">
    <source>
        <dbReference type="ARBA" id="ARBA00022884"/>
    </source>
</evidence>
<dbReference type="KEGG" id="shc:Shell_1017"/>
<dbReference type="EMBL" id="CP002051">
    <property type="protein sequence ID" value="ADI32122.1"/>
    <property type="molecule type" value="Genomic_DNA"/>
</dbReference>
<dbReference type="AlphaFoldDB" id="D7D8M6"/>
<evidence type="ECO:0000259" key="6">
    <source>
        <dbReference type="PROSITE" id="PS51686"/>
    </source>
</evidence>
<sequence length="344" mass="39763">MVKHQRIPSIDNILRDIYIEPSIVSRKLASKYRYLPYMIERYIKILGINETIDLLNTFEKPLKPVVRTNTLLIDEDTLYERLNQLGFKLERINWSRESFRVASAPKSPSIGATHEYLKGYYYVHRDSASLVPVKLLMHEFEGDVLDACAAPGGKATYIAQILNNKYEVLANDLVLYRLKALIGHVARMRIKDIVVTWSDARKLPILIDKRYGRVLLDVPCSGEGTIMFDQGRKTRTSLKDLARIARRETEILLSGIDMLEENGILAYVTCSIAPEENEYVVAKVLEMRDDVEIVKPPLKLFDWSPWLKSYLGMDFPDEFRYCIRIWPHIHGMIGLTTCLLRRIK</sequence>
<dbReference type="PANTHER" id="PTHR22807:SF74">
    <property type="entry name" value="TRNA (CYTOSINE(48)-C(5))-METHYLTRANSFERASE"/>
    <property type="match status" value="1"/>
</dbReference>
<name>D7D8M6_STAHD</name>
<keyword evidence="1" id="KW-0963">Cytoplasm</keyword>
<dbReference type="InterPro" id="IPR031341">
    <property type="entry name" value="Methyltr_RsmF_N"/>
</dbReference>
<evidence type="ECO:0000256" key="2">
    <source>
        <dbReference type="ARBA" id="ARBA00022603"/>
    </source>
</evidence>
<evidence type="ECO:0000313" key="7">
    <source>
        <dbReference type="EMBL" id="ADI32122.1"/>
    </source>
</evidence>